<dbReference type="PROSITE" id="PS50164">
    <property type="entry name" value="GIY_YIG"/>
    <property type="match status" value="1"/>
</dbReference>
<feature type="domain" description="GIY-YIG" evidence="1">
    <location>
        <begin position="12"/>
        <end position="89"/>
    </location>
</feature>
<dbReference type="InterPro" id="IPR000305">
    <property type="entry name" value="GIY-YIG_endonuc"/>
</dbReference>
<dbReference type="InterPro" id="IPR035901">
    <property type="entry name" value="GIY-YIG_endonuc_sf"/>
</dbReference>
<proteinExistence type="predicted"/>
<dbReference type="Gene3D" id="3.40.1440.10">
    <property type="entry name" value="GIY-YIG endonuclease"/>
    <property type="match status" value="1"/>
</dbReference>
<dbReference type="Pfam" id="PF01541">
    <property type="entry name" value="GIY-YIG"/>
    <property type="match status" value="1"/>
</dbReference>
<dbReference type="RefSeq" id="WP_206228981.1">
    <property type="nucleotide sequence ID" value="NZ_JAFIWB010000003.1"/>
</dbReference>
<sequence>MTDLLSSTIRSSPITIYVLALENGCYYVGQSCKFVERIAAHFQGKGSAWTQRHSPVAVLCAKTVRTRDWKVAEQFENRLTLFLMSKHGWQKVRGGFWSNVCERSTSGGLVHHRKAYILNQNPQCKKRHVELLD</sequence>
<dbReference type="Proteomes" id="UP000695802">
    <property type="component" value="Unassembled WGS sequence"/>
</dbReference>
<reference evidence="2 3" key="1">
    <citation type="submission" date="2021-02" db="EMBL/GenBank/DDBJ databases">
        <title>Taxonomically Unique Crown Gall-Associated Xanthomonas Stains Have Deficiency in Virulence Repertories.</title>
        <authorList>
            <person name="Mafakheri H."/>
            <person name="Taghavi S.M."/>
            <person name="Dimkic I."/>
            <person name="Nemanja K."/>
            <person name="Osdaghi E."/>
        </authorList>
    </citation>
    <scope>NUCLEOTIDE SEQUENCE [LARGE SCALE GENOMIC DNA]</scope>
    <source>
        <strain evidence="2 3">FX4</strain>
    </source>
</reference>
<keyword evidence="3" id="KW-1185">Reference proteome</keyword>
<organism evidence="2 3">
    <name type="scientific">Xanthomonas bonasiae</name>
    <dbReference type="NCBI Taxonomy" id="2810351"/>
    <lineage>
        <taxon>Bacteria</taxon>
        <taxon>Pseudomonadati</taxon>
        <taxon>Pseudomonadota</taxon>
        <taxon>Gammaproteobacteria</taxon>
        <taxon>Lysobacterales</taxon>
        <taxon>Lysobacteraceae</taxon>
        <taxon>Xanthomonas</taxon>
    </lineage>
</organism>
<protein>
    <submittedName>
        <fullName evidence="2">GIY-YIG nuclease family protein</fullName>
    </submittedName>
</protein>
<dbReference type="SUPFAM" id="SSF82771">
    <property type="entry name" value="GIY-YIG endonuclease"/>
    <property type="match status" value="1"/>
</dbReference>
<evidence type="ECO:0000313" key="3">
    <source>
        <dbReference type="Proteomes" id="UP000695802"/>
    </source>
</evidence>
<accession>A0ABS3AZ64</accession>
<evidence type="ECO:0000313" key="2">
    <source>
        <dbReference type="EMBL" id="MBN6101482.1"/>
    </source>
</evidence>
<gene>
    <name evidence="2" type="ORF">JR064_04820</name>
</gene>
<evidence type="ECO:0000259" key="1">
    <source>
        <dbReference type="PROSITE" id="PS50164"/>
    </source>
</evidence>
<dbReference type="CDD" id="cd00719">
    <property type="entry name" value="GIY-YIG_SF"/>
    <property type="match status" value="1"/>
</dbReference>
<comment type="caution">
    <text evidence="2">The sequence shown here is derived from an EMBL/GenBank/DDBJ whole genome shotgun (WGS) entry which is preliminary data.</text>
</comment>
<name>A0ABS3AZ64_9XANT</name>
<dbReference type="EMBL" id="JAFIWB010000003">
    <property type="protein sequence ID" value="MBN6101482.1"/>
    <property type="molecule type" value="Genomic_DNA"/>
</dbReference>